<evidence type="ECO:0000256" key="1">
    <source>
        <dbReference type="SAM" id="MobiDB-lite"/>
    </source>
</evidence>
<proteinExistence type="predicted"/>
<dbReference type="EMBL" id="ML976615">
    <property type="protein sequence ID" value="KAF1848141.1"/>
    <property type="molecule type" value="Genomic_DNA"/>
</dbReference>
<organism evidence="2 3">
    <name type="scientific">Cucurbitaria berberidis CBS 394.84</name>
    <dbReference type="NCBI Taxonomy" id="1168544"/>
    <lineage>
        <taxon>Eukaryota</taxon>
        <taxon>Fungi</taxon>
        <taxon>Dikarya</taxon>
        <taxon>Ascomycota</taxon>
        <taxon>Pezizomycotina</taxon>
        <taxon>Dothideomycetes</taxon>
        <taxon>Pleosporomycetidae</taxon>
        <taxon>Pleosporales</taxon>
        <taxon>Pleosporineae</taxon>
        <taxon>Cucurbitariaceae</taxon>
        <taxon>Cucurbitaria</taxon>
    </lineage>
</organism>
<dbReference type="AlphaFoldDB" id="A0A9P4GN80"/>
<gene>
    <name evidence="2" type="ORF">K460DRAFT_403438</name>
</gene>
<evidence type="ECO:0000313" key="3">
    <source>
        <dbReference type="Proteomes" id="UP000800039"/>
    </source>
</evidence>
<dbReference type="Proteomes" id="UP000800039">
    <property type="component" value="Unassembled WGS sequence"/>
</dbReference>
<name>A0A9P4GN80_9PLEO</name>
<protein>
    <submittedName>
        <fullName evidence="2">Uncharacterized protein</fullName>
    </submittedName>
</protein>
<reference evidence="2" key="1">
    <citation type="submission" date="2020-01" db="EMBL/GenBank/DDBJ databases">
        <authorList>
            <consortium name="DOE Joint Genome Institute"/>
            <person name="Haridas S."/>
            <person name="Albert R."/>
            <person name="Binder M."/>
            <person name="Bloem J."/>
            <person name="Labutti K."/>
            <person name="Salamov A."/>
            <person name="Andreopoulos B."/>
            <person name="Baker S.E."/>
            <person name="Barry K."/>
            <person name="Bills G."/>
            <person name="Bluhm B.H."/>
            <person name="Cannon C."/>
            <person name="Castanera R."/>
            <person name="Culley D.E."/>
            <person name="Daum C."/>
            <person name="Ezra D."/>
            <person name="Gonzalez J.B."/>
            <person name="Henrissat B."/>
            <person name="Kuo A."/>
            <person name="Liang C."/>
            <person name="Lipzen A."/>
            <person name="Lutzoni F."/>
            <person name="Magnuson J."/>
            <person name="Mondo S."/>
            <person name="Nolan M."/>
            <person name="Ohm R."/>
            <person name="Pangilinan J."/>
            <person name="Park H.-J."/>
            <person name="Ramirez L."/>
            <person name="Alfaro M."/>
            <person name="Sun H."/>
            <person name="Tritt A."/>
            <person name="Yoshinaga Y."/>
            <person name="Zwiers L.-H."/>
            <person name="Turgeon B.G."/>
            <person name="Goodwin S.B."/>
            <person name="Spatafora J.W."/>
            <person name="Crous P.W."/>
            <person name="Grigoriev I.V."/>
        </authorList>
    </citation>
    <scope>NUCLEOTIDE SEQUENCE</scope>
    <source>
        <strain evidence="2">CBS 394.84</strain>
    </source>
</reference>
<keyword evidence="3" id="KW-1185">Reference proteome</keyword>
<feature type="region of interest" description="Disordered" evidence="1">
    <location>
        <begin position="200"/>
        <end position="219"/>
    </location>
</feature>
<dbReference type="GeneID" id="63853875"/>
<sequence>MVPVQFKITELPYDPVNTPRSLPSPQQPANLTVDYARAIAVRSVFFSRQNSPRGPFGYAIGSVRLGQSFAWVQAVLDLEESDSDDILHWSGDDVGEEVLRDFQVLSLDEPGSNFLFGRAALAGSSADAVFRGTQYDVDDSPSEMIAAKMVLNKKGRWIGDEIQDMDHYKLNQMNVEFPRETLELIGYARQVLGENEAMEKREAGLEERESAVEKREKAM</sequence>
<evidence type="ECO:0000313" key="2">
    <source>
        <dbReference type="EMBL" id="KAF1848141.1"/>
    </source>
</evidence>
<dbReference type="RefSeq" id="XP_040790704.1">
    <property type="nucleotide sequence ID" value="XM_040936625.1"/>
</dbReference>
<comment type="caution">
    <text evidence="2">The sequence shown here is derived from an EMBL/GenBank/DDBJ whole genome shotgun (WGS) entry which is preliminary data.</text>
</comment>
<accession>A0A9P4GN80</accession>